<sequence length="425" mass="46131">MAFVLQTYADHRGILSSFYFSRRVSSRWFAGSMAVARPKVNGKFRLDGPGNVETRHLAKQTSQTQVSVLDRSRMCLPEMGNRSSTKDGLGLQDWVEGDWKPKGGFHRPSLGRQLRLLGEWTVEHLGHEDLQGTALGALALDSTAEGLRYFEVHIDEVIEGKADGLAIGVTSHRPEEILEPPSSSDALRPAWLVGFDGAAWDGQRMEWFLSTWDTRQLRAGDAVGALVDAQGVLRIFVNGTQVVARGPTIPLQVQALYPVVDLLGAVKRLSLLPVVGAKILLSEDGSSAQRATYASSAWEGGLVFWRWTFASARRWRRGLLVACHRGGTAGGFGGLGFGLHHATPQRAGDLAQHGGRGRSLIPAGLRWRGLGWLRTEVAFQPLAAADPQGDSAAPAPDRRVKTWSSTSRGSRSWWENAAAGSAGGW</sequence>
<name>A0ABP0K245_9DINO</name>
<feature type="region of interest" description="Disordered" evidence="1">
    <location>
        <begin position="385"/>
        <end position="406"/>
    </location>
</feature>
<dbReference type="InterPro" id="IPR006573">
    <property type="entry name" value="NHR_dom"/>
</dbReference>
<dbReference type="PROSITE" id="PS51065">
    <property type="entry name" value="NHR"/>
    <property type="match status" value="1"/>
</dbReference>
<protein>
    <recommendedName>
        <fullName evidence="2">NHR domain-containing protein</fullName>
    </recommendedName>
</protein>
<evidence type="ECO:0000256" key="1">
    <source>
        <dbReference type="SAM" id="MobiDB-lite"/>
    </source>
</evidence>
<reference evidence="3 4" key="1">
    <citation type="submission" date="2024-02" db="EMBL/GenBank/DDBJ databases">
        <authorList>
            <person name="Chen Y."/>
            <person name="Shah S."/>
            <person name="Dougan E. K."/>
            <person name="Thang M."/>
            <person name="Chan C."/>
        </authorList>
    </citation>
    <scope>NUCLEOTIDE SEQUENCE [LARGE SCALE GENOMIC DNA]</scope>
</reference>
<evidence type="ECO:0000259" key="2">
    <source>
        <dbReference type="PROSITE" id="PS51065"/>
    </source>
</evidence>
<organism evidence="3 4">
    <name type="scientific">Durusdinium trenchii</name>
    <dbReference type="NCBI Taxonomy" id="1381693"/>
    <lineage>
        <taxon>Eukaryota</taxon>
        <taxon>Sar</taxon>
        <taxon>Alveolata</taxon>
        <taxon>Dinophyceae</taxon>
        <taxon>Suessiales</taxon>
        <taxon>Symbiodiniaceae</taxon>
        <taxon>Durusdinium</taxon>
    </lineage>
</organism>
<evidence type="ECO:0000313" key="4">
    <source>
        <dbReference type="Proteomes" id="UP001642484"/>
    </source>
</evidence>
<dbReference type="EMBL" id="CAXAMN010007147">
    <property type="protein sequence ID" value="CAK9020601.1"/>
    <property type="molecule type" value="Genomic_DNA"/>
</dbReference>
<dbReference type="Pfam" id="PF07177">
    <property type="entry name" value="Neuralized"/>
    <property type="match status" value="1"/>
</dbReference>
<feature type="domain" description="NHR" evidence="2">
    <location>
        <begin position="102"/>
        <end position="274"/>
    </location>
</feature>
<dbReference type="InterPro" id="IPR043136">
    <property type="entry name" value="B30.2/SPRY_sf"/>
</dbReference>
<keyword evidence="4" id="KW-1185">Reference proteome</keyword>
<dbReference type="Proteomes" id="UP001642484">
    <property type="component" value="Unassembled WGS sequence"/>
</dbReference>
<accession>A0ABP0K245</accession>
<gene>
    <name evidence="3" type="ORF">CCMP2556_LOCUS14119</name>
</gene>
<dbReference type="Gene3D" id="2.60.120.920">
    <property type="match status" value="1"/>
</dbReference>
<comment type="caution">
    <text evidence="3">The sequence shown here is derived from an EMBL/GenBank/DDBJ whole genome shotgun (WGS) entry which is preliminary data.</text>
</comment>
<proteinExistence type="predicted"/>
<evidence type="ECO:0000313" key="3">
    <source>
        <dbReference type="EMBL" id="CAK9020601.1"/>
    </source>
</evidence>